<keyword evidence="2" id="KW-1185">Reference proteome</keyword>
<accession>A0ABS7GU55</accession>
<dbReference type="RefSeq" id="WP_220334843.1">
    <property type="nucleotide sequence ID" value="NZ_JAEUAK010000004.1"/>
</dbReference>
<proteinExistence type="predicted"/>
<sequence length="370" mass="40654">MQIDINTKPIPENHKVALARPGANYRLFQDFVEDSIVGVELPGLFQPDEIVDINDAQLVARIQRSKEIRAWHNFGRHPERVPPQDLNEYDNAADDPSTGQLLRVLKFYLQEARAGDLVVVPPQNFGGKVHIGELLHGPAGAFPAIVQRYPGHPIVVRRVKWIGTLDKVDMPAKLIEAFRKPTPLLLIPSSERTVFYNAAYRNYYTPQRFSSTFDVTAPEFDTTSGSVIPAFFNFVAANTREVDQKTGLAHDFGAGAFLKLADYAPHLSINIQSPGTLSLVSGYITPLVASALLALALTVGPAASTDQFLNNLTVTNSAATVDDPCIVPVREQVVTHLRLLGYDKWSRACELMKEAADKTGLQSEATVKGD</sequence>
<reference evidence="1 2" key="1">
    <citation type="journal article" date="2021" name="MBio">
        <title>Poor Competitiveness of Bradyrhizobium in Pigeon Pea Root Colonization in Indian Soils.</title>
        <authorList>
            <person name="Chalasani D."/>
            <person name="Basu A."/>
            <person name="Pullabhotla S.V.S.R.N."/>
            <person name="Jorrin B."/>
            <person name="Neal A.L."/>
            <person name="Poole P.S."/>
            <person name="Podile A.R."/>
            <person name="Tkacz A."/>
        </authorList>
    </citation>
    <scope>NUCLEOTIDE SEQUENCE [LARGE SCALE GENOMIC DNA]</scope>
    <source>
        <strain evidence="1 2">HU56</strain>
    </source>
</reference>
<evidence type="ECO:0000313" key="2">
    <source>
        <dbReference type="Proteomes" id="UP000717752"/>
    </source>
</evidence>
<dbReference type="EMBL" id="JAEUAK010000004">
    <property type="protein sequence ID" value="MBW9053483.1"/>
    <property type="molecule type" value="Genomic_DNA"/>
</dbReference>
<name>A0ABS7GU55_9HYPH</name>
<evidence type="ECO:0000313" key="1">
    <source>
        <dbReference type="EMBL" id="MBW9053483.1"/>
    </source>
</evidence>
<organism evidence="1 2">
    <name type="scientific">Rhizobium mesosinicum</name>
    <dbReference type="NCBI Taxonomy" id="335017"/>
    <lineage>
        <taxon>Bacteria</taxon>
        <taxon>Pseudomonadati</taxon>
        <taxon>Pseudomonadota</taxon>
        <taxon>Alphaproteobacteria</taxon>
        <taxon>Hyphomicrobiales</taxon>
        <taxon>Rhizobiaceae</taxon>
        <taxon>Rhizobium/Agrobacterium group</taxon>
        <taxon>Rhizobium</taxon>
    </lineage>
</organism>
<gene>
    <name evidence="1" type="ORF">JNB85_13795</name>
</gene>
<comment type="caution">
    <text evidence="1">The sequence shown here is derived from an EMBL/GenBank/DDBJ whole genome shotgun (WGS) entry which is preliminary data.</text>
</comment>
<dbReference type="Proteomes" id="UP000717752">
    <property type="component" value="Unassembled WGS sequence"/>
</dbReference>
<protein>
    <submittedName>
        <fullName evidence="1">Uncharacterized protein</fullName>
    </submittedName>
</protein>